<dbReference type="Proteomes" id="UP001500630">
    <property type="component" value="Unassembled WGS sequence"/>
</dbReference>
<dbReference type="EMBL" id="BAABDQ010000001">
    <property type="protein sequence ID" value="GAA3529504.1"/>
    <property type="molecule type" value="Genomic_DNA"/>
</dbReference>
<protein>
    <recommendedName>
        <fullName evidence="3">ATP-binding protein</fullName>
    </recommendedName>
</protein>
<gene>
    <name evidence="1" type="ORF">GCM10022419_005540</name>
</gene>
<organism evidence="1 2">
    <name type="scientific">Nonomuraea rosea</name>
    <dbReference type="NCBI Taxonomy" id="638574"/>
    <lineage>
        <taxon>Bacteria</taxon>
        <taxon>Bacillati</taxon>
        <taxon>Actinomycetota</taxon>
        <taxon>Actinomycetes</taxon>
        <taxon>Streptosporangiales</taxon>
        <taxon>Streptosporangiaceae</taxon>
        <taxon>Nonomuraea</taxon>
    </lineage>
</organism>
<sequence>MAEFITDDSWYALLQECLHKNHPPGTYELPVILLLGLPGTGKSSTLAQIAGSIGKPRSPVVSLALHPEPHVSVTDVVQRLAYNLEKLNGVKMPRTVFTLVVLGLNAELDDAKLEKQLEEQLHGKPRITREDLEPWKDLASLLPDFGIYLKILISLAEFFGRHYDAVGRVHGTARSWLAGRVRGNILDLARDHHKRGADRVEFAQGILLEAFLEDLAQGWAKRRYPRNLLLTLDDAETPVGGAFLHALVAARTRRAQDSAVMDPLVVVAASKTWPKGVTGWTRPGTPGTGRPPLLAESSYDGWLARRGQGEQAWWYPVLLPPLPDGRAGAPYASAIHDLTGGYLHATRELTELLRSAGDDHKFRGILHSDHTLHRLLPDHLPQRDRLVAWSAVRNVDDAENTAFEGTGSASHLRQDLADQLWLTTQSEEANRSGERTASGGAEITVLHPWLRRLLLHRLSVKETHWNQVHEAMERFYGNHDGAAMYHKLARVTAGDDPELGAVVAFLSERFGPLDAYGRRGSRLQEWIHLYEQVSSAPNRLPLDVDVEQLYDSLAVDPAQTERRERTSVIRELVVARWFWLDPLLDPSGRRTDDIAREFRQLAGFTKTGRAILTREAERYEQRPRR</sequence>
<evidence type="ECO:0000313" key="2">
    <source>
        <dbReference type="Proteomes" id="UP001500630"/>
    </source>
</evidence>
<evidence type="ECO:0000313" key="1">
    <source>
        <dbReference type="EMBL" id="GAA3529504.1"/>
    </source>
</evidence>
<reference evidence="2" key="1">
    <citation type="journal article" date="2019" name="Int. J. Syst. Evol. Microbiol.">
        <title>The Global Catalogue of Microorganisms (GCM) 10K type strain sequencing project: providing services to taxonomists for standard genome sequencing and annotation.</title>
        <authorList>
            <consortium name="The Broad Institute Genomics Platform"/>
            <consortium name="The Broad Institute Genome Sequencing Center for Infectious Disease"/>
            <person name="Wu L."/>
            <person name="Ma J."/>
        </authorList>
    </citation>
    <scope>NUCLEOTIDE SEQUENCE [LARGE SCALE GENOMIC DNA]</scope>
    <source>
        <strain evidence="2">JCM 17326</strain>
    </source>
</reference>
<evidence type="ECO:0008006" key="3">
    <source>
        <dbReference type="Google" id="ProtNLM"/>
    </source>
</evidence>
<dbReference type="InterPro" id="IPR027417">
    <property type="entry name" value="P-loop_NTPase"/>
</dbReference>
<dbReference type="SUPFAM" id="SSF52540">
    <property type="entry name" value="P-loop containing nucleoside triphosphate hydrolases"/>
    <property type="match status" value="2"/>
</dbReference>
<accession>A0ABP6V6P2</accession>
<name>A0ABP6V6P2_9ACTN</name>
<keyword evidence="2" id="KW-1185">Reference proteome</keyword>
<dbReference type="RefSeq" id="WP_345558243.1">
    <property type="nucleotide sequence ID" value="NZ_BAABDQ010000001.1"/>
</dbReference>
<proteinExistence type="predicted"/>
<comment type="caution">
    <text evidence="1">The sequence shown here is derived from an EMBL/GenBank/DDBJ whole genome shotgun (WGS) entry which is preliminary data.</text>
</comment>